<evidence type="ECO:0000259" key="1">
    <source>
        <dbReference type="SMART" id="SM00421"/>
    </source>
</evidence>
<dbReference type="SMART" id="SM00421">
    <property type="entry name" value="HTH_LUXR"/>
    <property type="match status" value="1"/>
</dbReference>
<dbReference type="EMBL" id="JBEXIP010000018">
    <property type="protein sequence ID" value="MET8435438.1"/>
    <property type="molecule type" value="Genomic_DNA"/>
</dbReference>
<keyword evidence="3" id="KW-1185">Reference proteome</keyword>
<dbReference type="InterPro" id="IPR000792">
    <property type="entry name" value="Tscrpt_reg_LuxR_C"/>
</dbReference>
<dbReference type="InterPro" id="IPR051797">
    <property type="entry name" value="TrmB-like"/>
</dbReference>
<reference evidence="2 3" key="1">
    <citation type="submission" date="2024-06" db="EMBL/GenBank/DDBJ databases">
        <title>The Natural Products Discovery Center: Release of the First 8490 Sequenced Strains for Exploring Actinobacteria Biosynthetic Diversity.</title>
        <authorList>
            <person name="Kalkreuter E."/>
            <person name="Kautsar S.A."/>
            <person name="Yang D."/>
            <person name="Bader C.D."/>
            <person name="Teijaro C.N."/>
            <person name="Fluegel L."/>
            <person name="Davis C.M."/>
            <person name="Simpson J.R."/>
            <person name="Lauterbach L."/>
            <person name="Steele A.D."/>
            <person name="Gui C."/>
            <person name="Meng S."/>
            <person name="Li G."/>
            <person name="Viehrig K."/>
            <person name="Ye F."/>
            <person name="Su P."/>
            <person name="Kiefer A.F."/>
            <person name="Nichols A."/>
            <person name="Cepeda A.J."/>
            <person name="Yan W."/>
            <person name="Fan B."/>
            <person name="Jiang Y."/>
            <person name="Adhikari A."/>
            <person name="Zheng C.-J."/>
            <person name="Schuster L."/>
            <person name="Cowan T.M."/>
            <person name="Smanski M.J."/>
            <person name="Chevrette M.G."/>
            <person name="De Carvalho L.P.S."/>
            <person name="Shen B."/>
        </authorList>
    </citation>
    <scope>NUCLEOTIDE SEQUENCE [LARGE SCALE GENOMIC DNA]</scope>
    <source>
        <strain evidence="2 3">NPDC005137</strain>
    </source>
</reference>
<organism evidence="2 3">
    <name type="scientific">Streptomyces sp. 900116325</name>
    <dbReference type="NCBI Taxonomy" id="3154295"/>
    <lineage>
        <taxon>Bacteria</taxon>
        <taxon>Bacillati</taxon>
        <taxon>Actinomycetota</taxon>
        <taxon>Actinomycetes</taxon>
        <taxon>Kitasatosporales</taxon>
        <taxon>Streptomycetaceae</taxon>
        <taxon>Streptomyces</taxon>
    </lineage>
</organism>
<dbReference type="CDD" id="cd06170">
    <property type="entry name" value="LuxR_C_like"/>
    <property type="match status" value="1"/>
</dbReference>
<protein>
    <submittedName>
        <fullName evidence="2">Helix-turn-helix domain-containing protein</fullName>
    </submittedName>
</protein>
<dbReference type="Pfam" id="PF00196">
    <property type="entry name" value="GerE"/>
    <property type="match status" value="1"/>
</dbReference>
<sequence>MARSGTQRGASALILEPVSLSVYEWALRNGGLRDADDAAAELGLSISELTLARDNLLELGLLVSSADGGELLPADPAIAEMLARAPLEQEIRQRQQELTRMHAQLRPLAPLFAERSRAGRTSDGLRSFDDPAEVRRELSMMTRLCTEEMVSIQPGGGRDPDTLSSIVAESLSMLERGVRLRTLYQHTARASLSTQAYVRSVSAAGALIRTTAEAFDRIIVFDRETAFVPQPRAAGRPQGASVVTDPTVVGFLYRMFESLWESGRPFDAHQAEFQPSTEELKTSILRLMATGLKDEVIAKRLGMATRTFRRHVKDITDELGVESRFQAGFRAWQLGISLGEGDDAGTSGTD</sequence>
<dbReference type="Proteomes" id="UP001550044">
    <property type="component" value="Unassembled WGS sequence"/>
</dbReference>
<dbReference type="RefSeq" id="WP_356497578.1">
    <property type="nucleotide sequence ID" value="NZ_JBEXEF010000107.1"/>
</dbReference>
<evidence type="ECO:0000313" key="3">
    <source>
        <dbReference type="Proteomes" id="UP001550044"/>
    </source>
</evidence>
<gene>
    <name evidence="2" type="ORF">ABZV61_22140</name>
</gene>
<dbReference type="Gene3D" id="1.10.10.10">
    <property type="entry name" value="Winged helix-like DNA-binding domain superfamily/Winged helix DNA-binding domain"/>
    <property type="match status" value="1"/>
</dbReference>
<feature type="domain" description="HTH luxR-type" evidence="1">
    <location>
        <begin position="272"/>
        <end position="331"/>
    </location>
</feature>
<proteinExistence type="predicted"/>
<dbReference type="InterPro" id="IPR016032">
    <property type="entry name" value="Sig_transdc_resp-reg_C-effctor"/>
</dbReference>
<comment type="caution">
    <text evidence="2">The sequence shown here is derived from an EMBL/GenBank/DDBJ whole genome shotgun (WGS) entry which is preliminary data.</text>
</comment>
<dbReference type="PANTHER" id="PTHR34293">
    <property type="entry name" value="HTH-TYPE TRANSCRIPTIONAL REGULATOR TRMBL2"/>
    <property type="match status" value="1"/>
</dbReference>
<dbReference type="SUPFAM" id="SSF46894">
    <property type="entry name" value="C-terminal effector domain of the bipartite response regulators"/>
    <property type="match status" value="1"/>
</dbReference>
<evidence type="ECO:0000313" key="2">
    <source>
        <dbReference type="EMBL" id="MET8435438.1"/>
    </source>
</evidence>
<dbReference type="InterPro" id="IPR036388">
    <property type="entry name" value="WH-like_DNA-bd_sf"/>
</dbReference>
<name>A0ABV2UC84_9ACTN</name>
<dbReference type="PANTHER" id="PTHR34293:SF1">
    <property type="entry name" value="HTH-TYPE TRANSCRIPTIONAL REGULATOR TRMBL2"/>
    <property type="match status" value="1"/>
</dbReference>
<accession>A0ABV2UC84</accession>